<keyword evidence="3" id="KW-0813">Transport</keyword>
<comment type="subcellular location">
    <subcellularLocation>
        <location evidence="1">Lysosome membrane</location>
        <topology evidence="1">Multi-pass membrane protein</topology>
    </subcellularLocation>
</comment>
<proteinExistence type="inferred from homology"/>
<reference evidence="9" key="1">
    <citation type="submission" date="2020-05" db="EMBL/GenBank/DDBJ databases">
        <title>Phylogenomic resolution of chytrid fungi.</title>
        <authorList>
            <person name="Stajich J.E."/>
            <person name="Amses K."/>
            <person name="Simmons R."/>
            <person name="Seto K."/>
            <person name="Myers J."/>
            <person name="Bonds A."/>
            <person name="Quandt C.A."/>
            <person name="Barry K."/>
            <person name="Liu P."/>
            <person name="Grigoriev I."/>
            <person name="Longcore J.E."/>
            <person name="James T.Y."/>
        </authorList>
    </citation>
    <scope>NUCLEOTIDE SEQUENCE</scope>
    <source>
        <strain evidence="9">JEL0476</strain>
    </source>
</reference>
<keyword evidence="7" id="KW-0458">Lysosome</keyword>
<evidence type="ECO:0000313" key="9">
    <source>
        <dbReference type="EMBL" id="KAJ3224528.1"/>
    </source>
</evidence>
<keyword evidence="6 8" id="KW-0472">Membrane</keyword>
<sequence length="560" mass="63784">MECNCYQPLVLTTIFNPEKGIFVRAIAFLTAQIFECETLPFKVKRKEKMTNNLENDTRVRTQSYNSTTSDNLAPRLRKRISSGNYILRRTSSFGGGPVIVINPQDSFAIKKRTSSKLRWVNLTAYDNPAALNRPLQKYLDHNYDDYQYELNLFYSVYSFPNMFLPFIGGQLVDRLDTRKVLMAFRNKELAFALGLNLCVARLGSVMNSVMSPRIESSYSVPVAIWTGSLMCYLSFFSAFILSCLIAIKKLPEDKEEHEEHIPILSSLNNELSGHQRLEERASPRKKILKQGLVNLVNESTRIDEAQEELDFNLKTTVLNRKNTEYPNSFFTREPEAMNEGSSLHSNTKRVEFSSDEKKTVVNFLKETFFQIKLLPKEFWLICLICVVLYGTVVPFNNIASDFLMSKWFPGDTKKAGHSRYDECYISASLWDFGGPAWWTCNVVIDLFTGLSYSFYGVALWPSVATVIDSHEKKLEDDGSVCSRKLLGTAYGISTSALNTALTIFPLITAEIRVHSANYQWVLTFFLVLALIGSIACVILYYFDRNNGGLLQKPEVTEEED</sequence>
<accession>A0AAD5XXN2</accession>
<dbReference type="InterPro" id="IPR052187">
    <property type="entry name" value="MFSD1"/>
</dbReference>
<keyword evidence="4 8" id="KW-0812">Transmembrane</keyword>
<keyword evidence="10" id="KW-1185">Reference proteome</keyword>
<feature type="transmembrane region" description="Helical" evidence="8">
    <location>
        <begin position="222"/>
        <end position="247"/>
    </location>
</feature>
<evidence type="ECO:0000256" key="2">
    <source>
        <dbReference type="ARBA" id="ARBA00008335"/>
    </source>
</evidence>
<evidence type="ECO:0000256" key="5">
    <source>
        <dbReference type="ARBA" id="ARBA00022989"/>
    </source>
</evidence>
<evidence type="ECO:0000256" key="4">
    <source>
        <dbReference type="ARBA" id="ARBA00022692"/>
    </source>
</evidence>
<evidence type="ECO:0000256" key="6">
    <source>
        <dbReference type="ARBA" id="ARBA00023136"/>
    </source>
</evidence>
<protein>
    <submittedName>
        <fullName evidence="9">Uncharacterized protein</fullName>
    </submittedName>
</protein>
<dbReference type="InterPro" id="IPR036259">
    <property type="entry name" value="MFS_trans_sf"/>
</dbReference>
<dbReference type="Gene3D" id="1.20.1250.20">
    <property type="entry name" value="MFS general substrate transporter like domains"/>
    <property type="match status" value="1"/>
</dbReference>
<dbReference type="PANTHER" id="PTHR23512">
    <property type="entry name" value="MAJOR FACILITATOR SUPERFAMILY DOMAIN-CONTAINING PROTEIN 1"/>
    <property type="match status" value="1"/>
</dbReference>
<dbReference type="Proteomes" id="UP001211065">
    <property type="component" value="Unassembled WGS sequence"/>
</dbReference>
<evidence type="ECO:0000256" key="1">
    <source>
        <dbReference type="ARBA" id="ARBA00004155"/>
    </source>
</evidence>
<organism evidence="9 10">
    <name type="scientific">Clydaea vesicula</name>
    <dbReference type="NCBI Taxonomy" id="447962"/>
    <lineage>
        <taxon>Eukaryota</taxon>
        <taxon>Fungi</taxon>
        <taxon>Fungi incertae sedis</taxon>
        <taxon>Chytridiomycota</taxon>
        <taxon>Chytridiomycota incertae sedis</taxon>
        <taxon>Chytridiomycetes</taxon>
        <taxon>Lobulomycetales</taxon>
        <taxon>Lobulomycetaceae</taxon>
        <taxon>Clydaea</taxon>
    </lineage>
</organism>
<comment type="caution">
    <text evidence="9">The sequence shown here is derived from an EMBL/GenBank/DDBJ whole genome shotgun (WGS) entry which is preliminary data.</text>
</comment>
<comment type="similarity">
    <text evidence="2">Belongs to the major facilitator superfamily.</text>
</comment>
<evidence type="ECO:0000256" key="7">
    <source>
        <dbReference type="ARBA" id="ARBA00023228"/>
    </source>
</evidence>
<dbReference type="AlphaFoldDB" id="A0AAD5XXN2"/>
<dbReference type="PANTHER" id="PTHR23512:SF3">
    <property type="entry name" value="MAJOR FACILITATOR SUPERFAMILY DOMAIN-CONTAINING PROTEIN 1"/>
    <property type="match status" value="1"/>
</dbReference>
<keyword evidence="5 8" id="KW-1133">Transmembrane helix</keyword>
<feature type="transmembrane region" description="Helical" evidence="8">
    <location>
        <begin position="520"/>
        <end position="542"/>
    </location>
</feature>
<evidence type="ECO:0000256" key="3">
    <source>
        <dbReference type="ARBA" id="ARBA00022448"/>
    </source>
</evidence>
<feature type="transmembrane region" description="Helical" evidence="8">
    <location>
        <begin position="436"/>
        <end position="464"/>
    </location>
</feature>
<name>A0AAD5XXN2_9FUNG</name>
<evidence type="ECO:0000313" key="10">
    <source>
        <dbReference type="Proteomes" id="UP001211065"/>
    </source>
</evidence>
<gene>
    <name evidence="9" type="ORF">HK099_008327</name>
</gene>
<feature type="transmembrane region" description="Helical" evidence="8">
    <location>
        <begin position="378"/>
        <end position="399"/>
    </location>
</feature>
<dbReference type="EMBL" id="JADGJW010000090">
    <property type="protein sequence ID" value="KAJ3224528.1"/>
    <property type="molecule type" value="Genomic_DNA"/>
</dbReference>
<evidence type="ECO:0000256" key="8">
    <source>
        <dbReference type="SAM" id="Phobius"/>
    </source>
</evidence>
<dbReference type="SUPFAM" id="SSF103473">
    <property type="entry name" value="MFS general substrate transporter"/>
    <property type="match status" value="1"/>
</dbReference>
<feature type="transmembrane region" description="Helical" evidence="8">
    <location>
        <begin position="485"/>
        <end position="508"/>
    </location>
</feature>